<dbReference type="Proteomes" id="UP000193335">
    <property type="component" value="Unassembled WGS sequence"/>
</dbReference>
<organism evidence="3 4">
    <name type="scientific">Bradyrhizobium japonicum</name>
    <dbReference type="NCBI Taxonomy" id="375"/>
    <lineage>
        <taxon>Bacteria</taxon>
        <taxon>Pseudomonadati</taxon>
        <taxon>Pseudomonadota</taxon>
        <taxon>Alphaproteobacteria</taxon>
        <taxon>Hyphomicrobiales</taxon>
        <taxon>Nitrobacteraceae</taxon>
        <taxon>Bradyrhizobium</taxon>
    </lineage>
</organism>
<feature type="region of interest" description="Disordered" evidence="1">
    <location>
        <begin position="132"/>
        <end position="214"/>
    </location>
</feature>
<protein>
    <submittedName>
        <fullName evidence="3">Uncharacterized protein</fullName>
    </submittedName>
</protein>
<feature type="chain" id="PRO_5013322449" evidence="2">
    <location>
        <begin position="33"/>
        <end position="214"/>
    </location>
</feature>
<dbReference type="EMBL" id="NAFL01000279">
    <property type="protein sequence ID" value="OSJ25688.1"/>
    <property type="molecule type" value="Genomic_DNA"/>
</dbReference>
<feature type="signal peptide" evidence="2">
    <location>
        <begin position="1"/>
        <end position="32"/>
    </location>
</feature>
<comment type="caution">
    <text evidence="3">The sequence shown here is derived from an EMBL/GenBank/DDBJ whole genome shotgun (WGS) entry which is preliminary data.</text>
</comment>
<keyword evidence="2" id="KW-0732">Signal</keyword>
<dbReference type="RefSeq" id="WP_085404109.1">
    <property type="nucleotide sequence ID" value="NZ_NAFL01000279.1"/>
</dbReference>
<dbReference type="AlphaFoldDB" id="A0A1Y2JFG7"/>
<accession>A0A1Y2JFG7</accession>
<proteinExistence type="predicted"/>
<evidence type="ECO:0000256" key="1">
    <source>
        <dbReference type="SAM" id="MobiDB-lite"/>
    </source>
</evidence>
<evidence type="ECO:0000313" key="4">
    <source>
        <dbReference type="Proteomes" id="UP000193335"/>
    </source>
</evidence>
<evidence type="ECO:0000256" key="2">
    <source>
        <dbReference type="SAM" id="SignalP"/>
    </source>
</evidence>
<feature type="compositionally biased region" description="Polar residues" evidence="1">
    <location>
        <begin position="203"/>
        <end position="214"/>
    </location>
</feature>
<evidence type="ECO:0000313" key="3">
    <source>
        <dbReference type="EMBL" id="OSJ25688.1"/>
    </source>
</evidence>
<feature type="compositionally biased region" description="Gly residues" evidence="1">
    <location>
        <begin position="142"/>
        <end position="163"/>
    </location>
</feature>
<sequence length="214" mass="21126">MPFDLYRKCAFAATGWILLLAAVGLSTHGAMAQPSLTSADFQSNPGSVLERNKDGGAILLTLIRNLAVDDPATLASILTLLSTANKDQKLAIGGGLAQAAKIVIVSNPTYANEIQQAIIRTKDQDVVLAFAATSGDQPTGETGAGGGAGDTGAGSGGGSGGQTGSTSSRFGTPSAPSIGQGGVTIGNFSISSAASSASAPSSNTTNRISNSVSP</sequence>
<gene>
    <name evidence="3" type="ORF">BSZ19_37705</name>
</gene>
<feature type="compositionally biased region" description="Low complexity" evidence="1">
    <location>
        <begin position="189"/>
        <end position="202"/>
    </location>
</feature>
<reference evidence="3 4" key="1">
    <citation type="submission" date="2017-03" db="EMBL/GenBank/DDBJ databases">
        <title>Whole genome sequences of fourteen strains of Bradyrhizobium canariense and one strain of Bradyrhizobium japonicum isolated from Lupinus (Papilionoideae: Genisteae) species in Algeria.</title>
        <authorList>
            <person name="Crovadore J."/>
            <person name="Chekireb D."/>
            <person name="Brachmann A."/>
            <person name="Chablais R."/>
            <person name="Cochard B."/>
            <person name="Lefort F."/>
        </authorList>
    </citation>
    <scope>NUCLEOTIDE SEQUENCE [LARGE SCALE GENOMIC DNA]</scope>
    <source>
        <strain evidence="3 4">UBMA197</strain>
    </source>
</reference>
<name>A0A1Y2JFG7_BRAJP</name>